<evidence type="ECO:0000313" key="3">
    <source>
        <dbReference type="EMBL" id="MFC5860988.1"/>
    </source>
</evidence>
<dbReference type="InterPro" id="IPR037523">
    <property type="entry name" value="VOC_core"/>
</dbReference>
<accession>A0ABW1EAB8</accession>
<keyword evidence="1 3" id="KW-0378">Hydrolase</keyword>
<comment type="caution">
    <text evidence="3">The sequence shown here is derived from an EMBL/GenBank/DDBJ whole genome shotgun (WGS) entry which is preliminary data.</text>
</comment>
<feature type="domain" description="VOC" evidence="2">
    <location>
        <begin position="31"/>
        <end position="152"/>
    </location>
</feature>
<dbReference type="InterPro" id="IPR001932">
    <property type="entry name" value="PPM-type_phosphatase-like_dom"/>
</dbReference>
<protein>
    <submittedName>
        <fullName evidence="3">PP2C family protein-serine/threonine phosphatase</fullName>
        <ecNumber evidence="3">3.1.3.16</ecNumber>
    </submittedName>
</protein>
<sequence length="429" mass="46717">MVIIAAMPRPSSLLGAERAIVRADASDPDLRIFKTNIFVHDQDRSLDFYVNQLGFDLLADARFTNNTRWIAVAPPNGSAILALLCGTPGSAEEKLIGRETQLAFITEDIHGTYDRWRARGVRFTQPPTSIGWGGTLARFEDIDGNHFELMTSAHLNQEIEGVRREQQTKLEAERRAAQELEIARDVQARLFPQARPQLETLEYAGLCLQARHVGGDYFDYLSLGGGRVGLVVGDVSGKGIAAALLMANLQANVRSQCAGGGCDPAGMLRRVNDLFYASSAQSSYATLFFGEYDDCSRRLRYANCGHLPGMVLRADGGVEMLEATCTLVGLFAEWDCFIGECQLNAGDTLLLYTDGVTEAFSGDEEFGQQRLLDALCRSRGKTAIETIEAIADEVRRFNPGEQSDDITLIAAQVKDTAAESAGTAEQASA</sequence>
<dbReference type="SUPFAM" id="SSF81606">
    <property type="entry name" value="PP2C-like"/>
    <property type="match status" value="1"/>
</dbReference>
<dbReference type="InterPro" id="IPR004360">
    <property type="entry name" value="Glyas_Fos-R_dOase_dom"/>
</dbReference>
<dbReference type="InterPro" id="IPR052016">
    <property type="entry name" value="Bact_Sigma-Reg"/>
</dbReference>
<dbReference type="InterPro" id="IPR036457">
    <property type="entry name" value="PPM-type-like_dom_sf"/>
</dbReference>
<dbReference type="Gene3D" id="3.10.180.10">
    <property type="entry name" value="2,3-Dihydroxybiphenyl 1,2-Dioxygenase, domain 1"/>
    <property type="match status" value="1"/>
</dbReference>
<dbReference type="PANTHER" id="PTHR43156">
    <property type="entry name" value="STAGE II SPORULATION PROTEIN E-RELATED"/>
    <property type="match status" value="1"/>
</dbReference>
<dbReference type="Pfam" id="PF07228">
    <property type="entry name" value="SpoIIE"/>
    <property type="match status" value="1"/>
</dbReference>
<dbReference type="SMART" id="SM00331">
    <property type="entry name" value="PP2C_SIG"/>
    <property type="match status" value="1"/>
</dbReference>
<dbReference type="Proteomes" id="UP001596091">
    <property type="component" value="Unassembled WGS sequence"/>
</dbReference>
<dbReference type="RefSeq" id="WP_263334697.1">
    <property type="nucleotide sequence ID" value="NZ_JAGSYH010000002.1"/>
</dbReference>
<gene>
    <name evidence="3" type="ORF">ACFPT7_01635</name>
</gene>
<dbReference type="InterPro" id="IPR029068">
    <property type="entry name" value="Glyas_Bleomycin-R_OHBP_Dase"/>
</dbReference>
<dbReference type="EC" id="3.1.3.16" evidence="3"/>
<dbReference type="SUPFAM" id="SSF54593">
    <property type="entry name" value="Glyoxalase/Bleomycin resistance protein/Dihydroxybiphenyl dioxygenase"/>
    <property type="match status" value="1"/>
</dbReference>
<name>A0ABW1EAB8_9BACT</name>
<dbReference type="EMBL" id="JBHSPH010000001">
    <property type="protein sequence ID" value="MFC5860988.1"/>
    <property type="molecule type" value="Genomic_DNA"/>
</dbReference>
<reference evidence="4" key="1">
    <citation type="journal article" date="2019" name="Int. J. Syst. Evol. Microbiol.">
        <title>The Global Catalogue of Microorganisms (GCM) 10K type strain sequencing project: providing services to taxonomists for standard genome sequencing and annotation.</title>
        <authorList>
            <consortium name="The Broad Institute Genomics Platform"/>
            <consortium name="The Broad Institute Genome Sequencing Center for Infectious Disease"/>
            <person name="Wu L."/>
            <person name="Ma J."/>
        </authorList>
    </citation>
    <scope>NUCLEOTIDE SEQUENCE [LARGE SCALE GENOMIC DNA]</scope>
    <source>
        <strain evidence="4">JCM 4087</strain>
    </source>
</reference>
<evidence type="ECO:0000259" key="2">
    <source>
        <dbReference type="PROSITE" id="PS51819"/>
    </source>
</evidence>
<proteinExistence type="predicted"/>
<organism evidence="3 4">
    <name type="scientific">Acidicapsa dinghuensis</name>
    <dbReference type="NCBI Taxonomy" id="2218256"/>
    <lineage>
        <taxon>Bacteria</taxon>
        <taxon>Pseudomonadati</taxon>
        <taxon>Acidobacteriota</taxon>
        <taxon>Terriglobia</taxon>
        <taxon>Terriglobales</taxon>
        <taxon>Acidobacteriaceae</taxon>
        <taxon>Acidicapsa</taxon>
    </lineage>
</organism>
<evidence type="ECO:0000256" key="1">
    <source>
        <dbReference type="ARBA" id="ARBA00022801"/>
    </source>
</evidence>
<dbReference type="Pfam" id="PF00903">
    <property type="entry name" value="Glyoxalase"/>
    <property type="match status" value="1"/>
</dbReference>
<dbReference type="PROSITE" id="PS51819">
    <property type="entry name" value="VOC"/>
    <property type="match status" value="1"/>
</dbReference>
<dbReference type="PANTHER" id="PTHR43156:SF2">
    <property type="entry name" value="STAGE II SPORULATION PROTEIN E"/>
    <property type="match status" value="1"/>
</dbReference>
<dbReference type="GO" id="GO:0004722">
    <property type="term" value="F:protein serine/threonine phosphatase activity"/>
    <property type="evidence" value="ECO:0007669"/>
    <property type="project" value="UniProtKB-EC"/>
</dbReference>
<evidence type="ECO:0000313" key="4">
    <source>
        <dbReference type="Proteomes" id="UP001596091"/>
    </source>
</evidence>
<dbReference type="Gene3D" id="3.60.40.10">
    <property type="entry name" value="PPM-type phosphatase domain"/>
    <property type="match status" value="1"/>
</dbReference>
<keyword evidence="4" id="KW-1185">Reference proteome</keyword>